<evidence type="ECO:0000256" key="4">
    <source>
        <dbReference type="ARBA" id="ARBA00023136"/>
    </source>
</evidence>
<dbReference type="Gene3D" id="3.40.190.100">
    <property type="entry name" value="Glycine betaine-binding periplasmic protein, domain 2"/>
    <property type="match status" value="1"/>
</dbReference>
<sequence>MKFFKKLFFICTLFILMMGIVSCSNDSLDNKESDKEVVELGYVEWDTEIASTNILKLVLEDEGYEVEITPLDNAIMWSGLANKEIDAMVSAWLPVTHKDQYNKYKDKIDDLGANLEGAKIGLVVPKYMDVNSIEDLSDEANKEITGIEAGAGVVATTEKALKEYDNLSDWKLTPSSSGAMVAALGQAYANEEDIVVTGWSPHWKFQTYDLKYLEDSKGIFGGEEEIKTMARKGLKDDKPELFNIIDNFHWGVDDIESVMLDISEGMSPEEAARKWIDNNQDKVDEWIK</sequence>
<reference evidence="7 8" key="1">
    <citation type="submission" date="2024-06" db="EMBL/GenBank/DDBJ databases">
        <title>Genomic Encyclopedia of Type Strains, Phase IV (KMG-IV): sequencing the most valuable type-strain genomes for metagenomic binning, comparative biology and taxonomic classification.</title>
        <authorList>
            <person name="Goeker M."/>
        </authorList>
    </citation>
    <scope>NUCLEOTIDE SEQUENCE [LARGE SCALE GENOMIC DNA]</scope>
    <source>
        <strain evidence="7 8">DSM 21460</strain>
    </source>
</reference>
<dbReference type="Proteomes" id="UP001549162">
    <property type="component" value="Unassembled WGS sequence"/>
</dbReference>
<dbReference type="InterPro" id="IPR007210">
    <property type="entry name" value="ABC_Gly_betaine_transp_sub-bd"/>
</dbReference>
<evidence type="ECO:0000313" key="8">
    <source>
        <dbReference type="Proteomes" id="UP001549162"/>
    </source>
</evidence>
<evidence type="ECO:0000256" key="2">
    <source>
        <dbReference type="ARBA" id="ARBA00022448"/>
    </source>
</evidence>
<dbReference type="Pfam" id="PF04069">
    <property type="entry name" value="OpuAC"/>
    <property type="match status" value="1"/>
</dbReference>
<feature type="signal peptide" evidence="5">
    <location>
        <begin position="1"/>
        <end position="23"/>
    </location>
</feature>
<comment type="caution">
    <text evidence="7">The sequence shown here is derived from an EMBL/GenBank/DDBJ whole genome shotgun (WGS) entry which is preliminary data.</text>
</comment>
<gene>
    <name evidence="7" type="ORF">ABID14_000011</name>
</gene>
<keyword evidence="8" id="KW-1185">Reference proteome</keyword>
<dbReference type="Gene3D" id="3.40.190.10">
    <property type="entry name" value="Periplasmic binding protein-like II"/>
    <property type="match status" value="1"/>
</dbReference>
<evidence type="ECO:0000256" key="3">
    <source>
        <dbReference type="ARBA" id="ARBA00022475"/>
    </source>
</evidence>
<dbReference type="CDD" id="cd13639">
    <property type="entry name" value="PBP2_OpuAC_like"/>
    <property type="match status" value="1"/>
</dbReference>
<feature type="chain" id="PRO_5046828980" evidence="5">
    <location>
        <begin position="24"/>
        <end position="288"/>
    </location>
</feature>
<evidence type="ECO:0000259" key="6">
    <source>
        <dbReference type="Pfam" id="PF04069"/>
    </source>
</evidence>
<keyword evidence="4" id="KW-0472">Membrane</keyword>
<evidence type="ECO:0000256" key="1">
    <source>
        <dbReference type="ARBA" id="ARBA00004236"/>
    </source>
</evidence>
<keyword evidence="2" id="KW-0813">Transport</keyword>
<name>A0ABV2J7Z5_9FIRM</name>
<comment type="subcellular location">
    <subcellularLocation>
        <location evidence="1">Cell membrane</location>
    </subcellularLocation>
</comment>
<evidence type="ECO:0000313" key="7">
    <source>
        <dbReference type="EMBL" id="MET3616391.1"/>
    </source>
</evidence>
<keyword evidence="5" id="KW-0732">Signal</keyword>
<dbReference type="PANTHER" id="PTHR47737">
    <property type="entry name" value="GLYCINE BETAINE/PROLINE BETAINE TRANSPORT SYSTEM PERMEASE PROTEIN PROW"/>
    <property type="match status" value="1"/>
</dbReference>
<dbReference type="RefSeq" id="WP_354366368.1">
    <property type="nucleotide sequence ID" value="NZ_JBEPMA010000001.1"/>
</dbReference>
<dbReference type="SUPFAM" id="SSF53850">
    <property type="entry name" value="Periplasmic binding protein-like II"/>
    <property type="match status" value="1"/>
</dbReference>
<evidence type="ECO:0000256" key="5">
    <source>
        <dbReference type="SAM" id="SignalP"/>
    </source>
</evidence>
<feature type="domain" description="ABC-type glycine betaine transport system substrate-binding" evidence="6">
    <location>
        <begin position="38"/>
        <end position="277"/>
    </location>
</feature>
<proteinExistence type="predicted"/>
<dbReference type="PROSITE" id="PS51257">
    <property type="entry name" value="PROKAR_LIPOPROTEIN"/>
    <property type="match status" value="1"/>
</dbReference>
<dbReference type="PANTHER" id="PTHR47737:SF1">
    <property type="entry name" value="GLYCINE BETAINE_PROLINE BETAINE TRANSPORT SYSTEM PERMEASE PROTEIN PROW"/>
    <property type="match status" value="1"/>
</dbReference>
<accession>A0ABV2J7Z5</accession>
<keyword evidence="3" id="KW-1003">Cell membrane</keyword>
<dbReference type="EMBL" id="JBEPMA010000001">
    <property type="protein sequence ID" value="MET3616391.1"/>
    <property type="molecule type" value="Genomic_DNA"/>
</dbReference>
<organism evidence="7 8">
    <name type="scientific">Peptoniphilus olsenii</name>
    <dbReference type="NCBI Taxonomy" id="411570"/>
    <lineage>
        <taxon>Bacteria</taxon>
        <taxon>Bacillati</taxon>
        <taxon>Bacillota</taxon>
        <taxon>Tissierellia</taxon>
        <taxon>Tissierellales</taxon>
        <taxon>Peptoniphilaceae</taxon>
        <taxon>Peptoniphilus</taxon>
    </lineage>
</organism>
<protein>
    <submittedName>
        <fullName evidence="7">Glycine betaine/proline transport system substrate-binding protein</fullName>
    </submittedName>
</protein>